<keyword evidence="4" id="KW-1185">Reference proteome</keyword>
<dbReference type="CDD" id="cd22343">
    <property type="entry name" value="PDDEXK_lambda_exonuclease-like"/>
    <property type="match status" value="1"/>
</dbReference>
<dbReference type="InterPro" id="IPR011604">
    <property type="entry name" value="PDDEXK-like_dom_sf"/>
</dbReference>
<sequence>MLIGKKKHRARNHLPFLQKWMIFKSECESKECPVVRMCSANVDLWVRDPPPPPPQFTNPKSYLLSLTSVFEYGKNGGNANTITGRRIINMEYFLHALKSLKHEGFQCSFYDLNFVSEQRYGYISKLTFKCKVCNYVDSICTDKLEETEMNLNMATVSATISIGAGYSQLKEFSSALNIPTPSSATYGLYQEKVFDIYNLVAVEEMETAAKEEARLALENGEVDKDGYPLIAVIADGAWSKRSYRTNYNALSGVACILGLRTKKVIYMSVKNKFCIICARKDRYVDGKRPEHICYKNWSGTSTGMEAAIIVEGFKNSVNMYGIKYIKLVGDGDSSVYRKLREVMPYGPGIMIQKIECKNHILRNYINKLKELSKKPKTALKLKNALFKNLLRFRTAITKAIEYRKSQSISLQAKIKELEGDILNGPKHILGDHSGCSERGYFCKGPKEDEQNLLPELRNCELYQDLMTALQRVVTHANSLIHDVTNNAAELYNSQVAKFVGGKRVCFSFRRSYEARCAAAVISHNKVGDFHDIIRKHVTDTPAKYTSQYCENRRKRNQQRLNAKMTHKKRCVAEEDLDYGPEAGDVVPDMDNERRTIAEETFLQDLAQNIKNIAQDTLGQHRNNRWHEERLKRLTASRFGRICKMKSSTSCANAVKDILYTNFFGNAATRYGVENEHRAIEAFQAETNEIVSPCGLYIREDFPFLAASPDGLVGEDALIEVKCPYTARKHSPHEATQQKEIKFCEIKNGNVMLKTNHDYYYQIQGQLNICNKNKCFFVVWSPVGISIQTIYKDLFFWETKMLPKLQQFYMAALLPELVDPRQIRKLPIRETFLKPN</sequence>
<dbReference type="Proteomes" id="UP001329430">
    <property type="component" value="Chromosome 9"/>
</dbReference>
<dbReference type="InterPro" id="IPR019080">
    <property type="entry name" value="YqaJ_viral_recombinase"/>
</dbReference>
<dbReference type="InterPro" id="IPR049012">
    <property type="entry name" value="Mutator_transp_dom"/>
</dbReference>
<feature type="domain" description="YqaJ viral recombinase" evidence="1">
    <location>
        <begin position="625"/>
        <end position="770"/>
    </location>
</feature>
<organism evidence="3 4">
    <name type="scientific">Pyrocoelia pectoralis</name>
    <dbReference type="NCBI Taxonomy" id="417401"/>
    <lineage>
        <taxon>Eukaryota</taxon>
        <taxon>Metazoa</taxon>
        <taxon>Ecdysozoa</taxon>
        <taxon>Arthropoda</taxon>
        <taxon>Hexapoda</taxon>
        <taxon>Insecta</taxon>
        <taxon>Pterygota</taxon>
        <taxon>Neoptera</taxon>
        <taxon>Endopterygota</taxon>
        <taxon>Coleoptera</taxon>
        <taxon>Polyphaga</taxon>
        <taxon>Elateriformia</taxon>
        <taxon>Elateroidea</taxon>
        <taxon>Lampyridae</taxon>
        <taxon>Lampyrinae</taxon>
        <taxon>Pyrocoelia</taxon>
    </lineage>
</organism>
<accession>A0AAN7V5T2</accession>
<evidence type="ECO:0000259" key="2">
    <source>
        <dbReference type="Pfam" id="PF20700"/>
    </source>
</evidence>
<reference evidence="3 4" key="1">
    <citation type="journal article" date="2024" name="Insects">
        <title>An Improved Chromosome-Level Genome Assembly of the Firefly Pyrocoelia pectoralis.</title>
        <authorList>
            <person name="Fu X."/>
            <person name="Meyer-Rochow V.B."/>
            <person name="Ballantyne L."/>
            <person name="Zhu X."/>
        </authorList>
    </citation>
    <scope>NUCLEOTIDE SEQUENCE [LARGE SCALE GENOMIC DNA]</scope>
    <source>
        <strain evidence="3">XCY_ONT2</strain>
    </source>
</reference>
<proteinExistence type="predicted"/>
<gene>
    <name evidence="3" type="ORF">RI129_012095</name>
</gene>
<evidence type="ECO:0008006" key="5">
    <source>
        <dbReference type="Google" id="ProtNLM"/>
    </source>
</evidence>
<dbReference type="Gene3D" id="3.90.320.10">
    <property type="match status" value="1"/>
</dbReference>
<dbReference type="PANTHER" id="PTHR46609">
    <property type="entry name" value="EXONUCLEASE, PHAGE-TYPE/RECB, C-TERMINAL DOMAIN-CONTAINING PROTEIN"/>
    <property type="match status" value="1"/>
</dbReference>
<dbReference type="InterPro" id="IPR051703">
    <property type="entry name" value="NF-kappa-B_Signaling_Reg"/>
</dbReference>
<dbReference type="PANTHER" id="PTHR46609:SF8">
    <property type="entry name" value="YQAJ VIRAL RECOMBINASE DOMAIN-CONTAINING PROTEIN"/>
    <property type="match status" value="1"/>
</dbReference>
<evidence type="ECO:0000313" key="4">
    <source>
        <dbReference type="Proteomes" id="UP001329430"/>
    </source>
</evidence>
<dbReference type="GO" id="GO:0006281">
    <property type="term" value="P:DNA repair"/>
    <property type="evidence" value="ECO:0007669"/>
    <property type="project" value="UniProtKB-ARBA"/>
</dbReference>
<dbReference type="Pfam" id="PF20700">
    <property type="entry name" value="Mutator"/>
    <property type="match status" value="1"/>
</dbReference>
<dbReference type="AlphaFoldDB" id="A0AAN7V5T2"/>
<dbReference type="EMBL" id="JAVRBK010000009">
    <property type="protein sequence ID" value="KAK5639603.1"/>
    <property type="molecule type" value="Genomic_DNA"/>
</dbReference>
<dbReference type="SUPFAM" id="SSF52980">
    <property type="entry name" value="Restriction endonuclease-like"/>
    <property type="match status" value="1"/>
</dbReference>
<name>A0AAN7V5T2_9COLE</name>
<feature type="domain" description="Mutator-like transposase" evidence="2">
    <location>
        <begin position="84"/>
        <end position="442"/>
    </location>
</feature>
<protein>
    <recommendedName>
        <fullName evidence="5">YqaJ viral recombinase domain-containing protein</fullName>
    </recommendedName>
</protein>
<evidence type="ECO:0000259" key="1">
    <source>
        <dbReference type="Pfam" id="PF09588"/>
    </source>
</evidence>
<dbReference type="InterPro" id="IPR011335">
    <property type="entry name" value="Restrct_endonuc-II-like"/>
</dbReference>
<dbReference type="Pfam" id="PF09588">
    <property type="entry name" value="YqaJ"/>
    <property type="match status" value="1"/>
</dbReference>
<evidence type="ECO:0000313" key="3">
    <source>
        <dbReference type="EMBL" id="KAK5639603.1"/>
    </source>
</evidence>
<comment type="caution">
    <text evidence="3">The sequence shown here is derived from an EMBL/GenBank/DDBJ whole genome shotgun (WGS) entry which is preliminary data.</text>
</comment>